<keyword evidence="3" id="KW-1185">Reference proteome</keyword>
<evidence type="ECO:0000313" key="3">
    <source>
        <dbReference type="Proteomes" id="UP000218598"/>
    </source>
</evidence>
<dbReference type="InterPro" id="IPR045970">
    <property type="entry name" value="DUF5926"/>
</dbReference>
<protein>
    <submittedName>
        <fullName evidence="2">Topoisomerase II</fullName>
    </submittedName>
</protein>
<dbReference type="EMBL" id="NRGR01000008">
    <property type="protein sequence ID" value="PCC39984.1"/>
    <property type="molecule type" value="Genomic_DNA"/>
</dbReference>
<dbReference type="RefSeq" id="WP_096166506.1">
    <property type="nucleotide sequence ID" value="NZ_BAAAIQ010000005.1"/>
</dbReference>
<organism evidence="2 3">
    <name type="scientific">Brachybacterium alimentarium</name>
    <dbReference type="NCBI Taxonomy" id="47845"/>
    <lineage>
        <taxon>Bacteria</taxon>
        <taxon>Bacillati</taxon>
        <taxon>Actinomycetota</taxon>
        <taxon>Actinomycetes</taxon>
        <taxon>Micrococcales</taxon>
        <taxon>Dermabacteraceae</taxon>
        <taxon>Brachybacterium</taxon>
    </lineage>
</organism>
<dbReference type="GO" id="GO:0016853">
    <property type="term" value="F:isomerase activity"/>
    <property type="evidence" value="ECO:0007669"/>
    <property type="project" value="UniProtKB-KW"/>
</dbReference>
<dbReference type="AlphaFoldDB" id="A0A2A3YKY8"/>
<dbReference type="Proteomes" id="UP000218598">
    <property type="component" value="Unassembled WGS sequence"/>
</dbReference>
<proteinExistence type="predicted"/>
<name>A0A2A3YKY8_9MICO</name>
<dbReference type="Pfam" id="PF19348">
    <property type="entry name" value="DUF5926"/>
    <property type="match status" value="1"/>
</dbReference>
<dbReference type="GeneID" id="95328666"/>
<feature type="domain" description="DUF5926" evidence="1">
    <location>
        <begin position="13"/>
        <end position="276"/>
    </location>
</feature>
<evidence type="ECO:0000313" key="2">
    <source>
        <dbReference type="EMBL" id="PCC39984.1"/>
    </source>
</evidence>
<sequence>MSSASHDALVLRPFEGLPNERDLVAMRQLIPAATMAAKTTAEYGSVDVELATILPMAWPAVRRTDGSVTVGIQAGFPGGDLSRGLGQAIKQALALEPGNPVTAVTLDDDAPRLQEILDLDGDFEISVEDTFEFWLDPRAERTAEIESSIQQANDSIMPTRPVEGLPHAYWVDAGPKEHLRWVLDAAEETVIDAVTRLHARRESGIGEGTKYVGSFRAEGLSVPVWDLPKGFGAEGVEAEAEAFRTRFEQALTTEEPLTALERRARGGIVARQVTLR</sequence>
<gene>
    <name evidence="2" type="ORF">CIK66_04800</name>
</gene>
<reference evidence="2 3" key="1">
    <citation type="journal article" date="2017" name="Elife">
        <title>Extensive horizontal gene transfer in cheese-associated bacteria.</title>
        <authorList>
            <person name="Bonham K.S."/>
            <person name="Wolfe B.E."/>
            <person name="Dutton R.J."/>
        </authorList>
    </citation>
    <scope>NUCLEOTIDE SEQUENCE [LARGE SCALE GENOMIC DNA]</scope>
    <source>
        <strain evidence="2 3">341_9</strain>
    </source>
</reference>
<comment type="caution">
    <text evidence="2">The sequence shown here is derived from an EMBL/GenBank/DDBJ whole genome shotgun (WGS) entry which is preliminary data.</text>
</comment>
<keyword evidence="2" id="KW-0413">Isomerase</keyword>
<dbReference type="OrthoDB" id="5512013at2"/>
<accession>A0A2A3YKY8</accession>
<evidence type="ECO:0000259" key="1">
    <source>
        <dbReference type="Pfam" id="PF19348"/>
    </source>
</evidence>